<comment type="subcellular location">
    <subcellularLocation>
        <location evidence="5">Cytoplasm</location>
    </subcellularLocation>
</comment>
<dbReference type="Proteomes" id="UP000886752">
    <property type="component" value="Unassembled WGS sequence"/>
</dbReference>
<evidence type="ECO:0000256" key="2">
    <source>
        <dbReference type="ARBA" id="ARBA00022741"/>
    </source>
</evidence>
<protein>
    <recommendedName>
        <fullName evidence="5">Chaperone protein HtpG</fullName>
    </recommendedName>
    <alternativeName>
        <fullName evidence="5">Heat shock protein HtpG</fullName>
    </alternativeName>
    <alternativeName>
        <fullName evidence="5">High temperature protein G</fullName>
    </alternativeName>
</protein>
<dbReference type="InterPro" id="IPR037196">
    <property type="entry name" value="HSP90_C"/>
</dbReference>
<gene>
    <name evidence="5 7" type="primary">htpG</name>
    <name evidence="7" type="ORF">H9894_07505</name>
</gene>
<sequence>MSEQTETAEGKKTCEFRAEVRKVLQILTNSLYTNKEIFLRELVSNASDALDKLRFRQNRGETPREAQLPLEIRITLDKDKKELVIADTGIGMTEQELGENLGIIAKSGSEEFLAELAGQAAAAEGDKKPVDASQIIGHFGVGFYSVFMVASRVEVYSRPAFGDGSAFVWESDGLGTYTVSPSEEAEPVRGTRIVVHLKDDAEEFAEKYRIDGIIRKHSGFIPFPVLVDGEKVNTQPALWREPKSQVTADQYKDFYKSFTYDSKDPLDWLHISVDSPVQFHALLYIPDEAQEFRGPREDEYWGLDLYSNRVLIQHKNKDLIPPYLGFLKGIVDTEDIPLNISRETLQENRVLRKINQTIVKQTLNHLEKMVKDRPEDYLKFWKHHGIILKMGVHQDFTNRDKILALLRFNTSANENAEEVSSLEEYQSRALEGQKTFWYVTAASREAAKLNPNMDRFRKKGLEVLFFYEPFDEFIVSGIGTYKEWTFKSIENAEEKDLEAFADKEDATPKAAPLSTEDEKTFDDLIARMKELLGARVKDVVVSRRLTDSAAVLSSEDGVTSAMDKFMRAMDKNMEVPVKTLEVNREHPLLRALLRIFKADANDAILATMINSLFDSAQLMDGFVKDPQELASRNAKLLEQSASWYADIKKL</sequence>
<dbReference type="GO" id="GO:0051082">
    <property type="term" value="F:unfolded protein binding"/>
    <property type="evidence" value="ECO:0007669"/>
    <property type="project" value="UniProtKB-UniRule"/>
</dbReference>
<comment type="subunit">
    <text evidence="5">Homodimer.</text>
</comment>
<feature type="binding site" evidence="6">
    <location>
        <begin position="107"/>
        <end position="108"/>
    </location>
    <ligand>
        <name>ATP</name>
        <dbReference type="ChEBI" id="CHEBI:30616"/>
    </ligand>
</feature>
<dbReference type="GO" id="GO:0005737">
    <property type="term" value="C:cytoplasm"/>
    <property type="evidence" value="ECO:0007669"/>
    <property type="project" value="UniProtKB-SubCell"/>
</dbReference>
<feature type="binding site" evidence="6">
    <location>
        <position position="92"/>
    </location>
    <ligand>
        <name>ATP</name>
        <dbReference type="ChEBI" id="CHEBI:30616"/>
    </ligand>
</feature>
<evidence type="ECO:0000256" key="1">
    <source>
        <dbReference type="ARBA" id="ARBA00008239"/>
    </source>
</evidence>
<feature type="binding site" evidence="6">
    <location>
        <position position="342"/>
    </location>
    <ligand>
        <name>ATP</name>
        <dbReference type="ChEBI" id="CHEBI:30616"/>
    </ligand>
</feature>
<feature type="binding site" evidence="6">
    <location>
        <position position="87"/>
    </location>
    <ligand>
        <name>ATP</name>
        <dbReference type="ChEBI" id="CHEBI:30616"/>
    </ligand>
</feature>
<reference evidence="7" key="1">
    <citation type="journal article" date="2021" name="PeerJ">
        <title>Extensive microbial diversity within the chicken gut microbiome revealed by metagenomics and culture.</title>
        <authorList>
            <person name="Gilroy R."/>
            <person name="Ravi A."/>
            <person name="Getino M."/>
            <person name="Pursley I."/>
            <person name="Horton D.L."/>
            <person name="Alikhan N.F."/>
            <person name="Baker D."/>
            <person name="Gharbi K."/>
            <person name="Hall N."/>
            <person name="Watson M."/>
            <person name="Adriaenssens E.M."/>
            <person name="Foster-Nyarko E."/>
            <person name="Jarju S."/>
            <person name="Secka A."/>
            <person name="Antonio M."/>
            <person name="Oren A."/>
            <person name="Chaudhuri R.R."/>
            <person name="La Ragione R."/>
            <person name="Hildebrand F."/>
            <person name="Pallen M.J."/>
        </authorList>
    </citation>
    <scope>NUCLEOTIDE SEQUENCE</scope>
    <source>
        <strain evidence="7">ChiHecec2B26-446</strain>
    </source>
</reference>
<keyword evidence="3 5" id="KW-0067">ATP-binding</keyword>
<dbReference type="InterPro" id="IPR001404">
    <property type="entry name" value="Hsp90_fam"/>
</dbReference>
<dbReference type="PROSITE" id="PS00298">
    <property type="entry name" value="HSP90"/>
    <property type="match status" value="1"/>
</dbReference>
<evidence type="ECO:0000313" key="8">
    <source>
        <dbReference type="Proteomes" id="UP000886752"/>
    </source>
</evidence>
<dbReference type="PRINTS" id="PR00775">
    <property type="entry name" value="HEATSHOCK90"/>
</dbReference>
<keyword evidence="5" id="KW-0963">Cytoplasm</keyword>
<dbReference type="GO" id="GO:0016887">
    <property type="term" value="F:ATP hydrolysis activity"/>
    <property type="evidence" value="ECO:0007669"/>
    <property type="project" value="InterPro"/>
</dbReference>
<dbReference type="SUPFAM" id="SSF110942">
    <property type="entry name" value="HSP90 C-terminal domain"/>
    <property type="match status" value="1"/>
</dbReference>
<dbReference type="InterPro" id="IPR020575">
    <property type="entry name" value="Hsp90_N"/>
</dbReference>
<dbReference type="InterPro" id="IPR019805">
    <property type="entry name" value="Heat_shock_protein_90_CS"/>
</dbReference>
<dbReference type="Gene3D" id="1.20.120.790">
    <property type="entry name" value="Heat shock protein 90, C-terminal domain"/>
    <property type="match status" value="1"/>
</dbReference>
<evidence type="ECO:0000256" key="4">
    <source>
        <dbReference type="ARBA" id="ARBA00023186"/>
    </source>
</evidence>
<comment type="caution">
    <text evidence="7">The sequence shown here is derived from an EMBL/GenBank/DDBJ whole genome shotgun (WGS) entry which is preliminary data.</text>
</comment>
<feature type="binding site" evidence="6">
    <location>
        <position position="100"/>
    </location>
    <ligand>
        <name>ATP</name>
        <dbReference type="ChEBI" id="CHEBI:30616"/>
    </ligand>
</feature>
<comment type="similarity">
    <text evidence="1 5">Belongs to the heat shock protein 90 family.</text>
</comment>
<dbReference type="PIRSF" id="PIRSF002583">
    <property type="entry name" value="Hsp90"/>
    <property type="match status" value="1"/>
</dbReference>
<evidence type="ECO:0000256" key="6">
    <source>
        <dbReference type="PIRSR" id="PIRSR002583-1"/>
    </source>
</evidence>
<dbReference type="Gene3D" id="3.30.565.10">
    <property type="entry name" value="Histidine kinase-like ATPase, C-terminal domain"/>
    <property type="match status" value="1"/>
</dbReference>
<dbReference type="PANTHER" id="PTHR11528">
    <property type="entry name" value="HEAT SHOCK PROTEIN 90 FAMILY MEMBER"/>
    <property type="match status" value="1"/>
</dbReference>
<dbReference type="EMBL" id="DXHV01000070">
    <property type="protein sequence ID" value="HIW01017.1"/>
    <property type="molecule type" value="Genomic_DNA"/>
</dbReference>
<dbReference type="SUPFAM" id="SSF54211">
    <property type="entry name" value="Ribosomal protein S5 domain 2-like"/>
    <property type="match status" value="1"/>
</dbReference>
<feature type="binding site" evidence="6">
    <location>
        <position position="191"/>
    </location>
    <ligand>
        <name>ATP</name>
        <dbReference type="ChEBI" id="CHEBI:30616"/>
    </ligand>
</feature>
<dbReference type="GO" id="GO:0140662">
    <property type="term" value="F:ATP-dependent protein folding chaperone"/>
    <property type="evidence" value="ECO:0007669"/>
    <property type="project" value="InterPro"/>
</dbReference>
<feature type="binding site" evidence="6">
    <location>
        <position position="41"/>
    </location>
    <ligand>
        <name>ATP</name>
        <dbReference type="ChEBI" id="CHEBI:30616"/>
    </ligand>
</feature>
<feature type="region of interest" description="C" evidence="5">
    <location>
        <begin position="565"/>
        <end position="650"/>
    </location>
</feature>
<dbReference type="InterPro" id="IPR020568">
    <property type="entry name" value="Ribosomal_Su5_D2-typ_SF"/>
</dbReference>
<keyword evidence="2 5" id="KW-0547">Nucleotide-binding</keyword>
<comment type="caution">
    <text evidence="5">Lacks conserved residue(s) required for the propagation of feature annotation.</text>
</comment>
<organism evidence="7 8">
    <name type="scientific">Candidatus Desulfovibrio intestinipullorum</name>
    <dbReference type="NCBI Taxonomy" id="2838536"/>
    <lineage>
        <taxon>Bacteria</taxon>
        <taxon>Pseudomonadati</taxon>
        <taxon>Thermodesulfobacteriota</taxon>
        <taxon>Desulfovibrionia</taxon>
        <taxon>Desulfovibrionales</taxon>
        <taxon>Desulfovibrionaceae</taxon>
        <taxon>Desulfovibrio</taxon>
    </lineage>
</organism>
<evidence type="ECO:0000256" key="5">
    <source>
        <dbReference type="HAMAP-Rule" id="MF_00505"/>
    </source>
</evidence>
<feature type="binding site" evidence="6">
    <location>
        <position position="45"/>
    </location>
    <ligand>
        <name>ATP</name>
        <dbReference type="ChEBI" id="CHEBI:30616"/>
    </ligand>
</feature>
<dbReference type="Gene3D" id="3.30.230.80">
    <property type="match status" value="1"/>
</dbReference>
<dbReference type="GO" id="GO:0005524">
    <property type="term" value="F:ATP binding"/>
    <property type="evidence" value="ECO:0007669"/>
    <property type="project" value="UniProtKB-UniRule"/>
</dbReference>
<dbReference type="Pfam" id="PF00183">
    <property type="entry name" value="HSP90"/>
    <property type="match status" value="1"/>
</dbReference>
<keyword evidence="4 5" id="KW-0143">Chaperone</keyword>
<keyword evidence="5" id="KW-0346">Stress response</keyword>
<dbReference type="CDD" id="cd16927">
    <property type="entry name" value="HATPase_Hsp90-like"/>
    <property type="match status" value="1"/>
</dbReference>
<accession>A0A9D1PWF9</accession>
<name>A0A9D1PWF9_9BACT</name>
<dbReference type="AlphaFoldDB" id="A0A9D1PWF9"/>
<dbReference type="NCBIfam" id="NF003555">
    <property type="entry name" value="PRK05218.1"/>
    <property type="match status" value="1"/>
</dbReference>
<dbReference type="Pfam" id="PF13589">
    <property type="entry name" value="HATPase_c_3"/>
    <property type="match status" value="1"/>
</dbReference>
<dbReference type="HAMAP" id="MF_00505">
    <property type="entry name" value="HSP90"/>
    <property type="match status" value="1"/>
</dbReference>
<evidence type="ECO:0000256" key="3">
    <source>
        <dbReference type="ARBA" id="ARBA00022840"/>
    </source>
</evidence>
<feature type="binding site" evidence="6">
    <location>
        <position position="106"/>
    </location>
    <ligand>
        <name>ATP</name>
        <dbReference type="ChEBI" id="CHEBI:30616"/>
    </ligand>
</feature>
<evidence type="ECO:0000313" key="7">
    <source>
        <dbReference type="EMBL" id="HIW01017.1"/>
    </source>
</evidence>
<dbReference type="InterPro" id="IPR036890">
    <property type="entry name" value="HATPase_C_sf"/>
</dbReference>
<proteinExistence type="inferred from homology"/>
<dbReference type="Gene3D" id="3.40.50.11260">
    <property type="match status" value="1"/>
</dbReference>
<comment type="function">
    <text evidence="5">Molecular chaperone. Has ATPase activity.</text>
</comment>
<dbReference type="SUPFAM" id="SSF55874">
    <property type="entry name" value="ATPase domain of HSP90 chaperone/DNA topoisomerase II/histidine kinase"/>
    <property type="match status" value="1"/>
</dbReference>
<reference evidence="7" key="2">
    <citation type="submission" date="2021-04" db="EMBL/GenBank/DDBJ databases">
        <authorList>
            <person name="Gilroy R."/>
        </authorList>
    </citation>
    <scope>NUCLEOTIDE SEQUENCE</scope>
    <source>
        <strain evidence="7">ChiHecec2B26-446</strain>
    </source>
</reference>
<feature type="region of interest" description="A; substrate-binding" evidence="5">
    <location>
        <begin position="1"/>
        <end position="342"/>
    </location>
</feature>